<dbReference type="EMBL" id="CAAHFG010000004">
    <property type="protein sequence ID" value="VGO16666.1"/>
    <property type="molecule type" value="Genomic_DNA"/>
</dbReference>
<protein>
    <recommendedName>
        <fullName evidence="3">Alginate lyase domain-containing protein</fullName>
    </recommendedName>
</protein>
<feature type="domain" description="Alginate lyase" evidence="3">
    <location>
        <begin position="58"/>
        <end position="330"/>
    </location>
</feature>
<dbReference type="InterPro" id="IPR008397">
    <property type="entry name" value="Alginate_lyase_dom"/>
</dbReference>
<dbReference type="GO" id="GO:0042597">
    <property type="term" value="C:periplasmic space"/>
    <property type="evidence" value="ECO:0007669"/>
    <property type="project" value="InterPro"/>
</dbReference>
<dbReference type="Pfam" id="PF05426">
    <property type="entry name" value="Alginate_lyase"/>
    <property type="match status" value="1"/>
</dbReference>
<organism evidence="4 5">
    <name type="scientific">Pontiella desulfatans</name>
    <dbReference type="NCBI Taxonomy" id="2750659"/>
    <lineage>
        <taxon>Bacteria</taxon>
        <taxon>Pseudomonadati</taxon>
        <taxon>Kiritimatiellota</taxon>
        <taxon>Kiritimatiellia</taxon>
        <taxon>Kiritimatiellales</taxon>
        <taxon>Pontiellaceae</taxon>
        <taxon>Pontiella</taxon>
    </lineage>
</organism>
<dbReference type="Gene3D" id="1.50.10.100">
    <property type="entry name" value="Chondroitin AC/alginate lyase"/>
    <property type="match status" value="1"/>
</dbReference>
<evidence type="ECO:0000259" key="3">
    <source>
        <dbReference type="Pfam" id="PF05426"/>
    </source>
</evidence>
<dbReference type="Proteomes" id="UP000366872">
    <property type="component" value="Unassembled WGS sequence"/>
</dbReference>
<dbReference type="PROSITE" id="PS51257">
    <property type="entry name" value="PROKAR_LIPOPROTEIN"/>
    <property type="match status" value="1"/>
</dbReference>
<name>A0A6C2UBK7_PONDE</name>
<keyword evidence="1" id="KW-0732">Signal</keyword>
<reference evidence="4 5" key="1">
    <citation type="submission" date="2019-04" db="EMBL/GenBank/DDBJ databases">
        <authorList>
            <person name="Van Vliet M D."/>
        </authorList>
    </citation>
    <scope>NUCLEOTIDE SEQUENCE [LARGE SCALE GENOMIC DNA]</scope>
    <source>
        <strain evidence="4 5">F1</strain>
    </source>
</reference>
<proteinExistence type="predicted"/>
<dbReference type="AlphaFoldDB" id="A0A6C2UBK7"/>
<dbReference type="InterPro" id="IPR008929">
    <property type="entry name" value="Chondroitin_lyas"/>
</dbReference>
<evidence type="ECO:0000313" key="5">
    <source>
        <dbReference type="Proteomes" id="UP000366872"/>
    </source>
</evidence>
<keyword evidence="2" id="KW-0456">Lyase</keyword>
<evidence type="ECO:0000313" key="4">
    <source>
        <dbReference type="EMBL" id="VGO16666.1"/>
    </source>
</evidence>
<dbReference type="GO" id="GO:0016829">
    <property type="term" value="F:lyase activity"/>
    <property type="evidence" value="ECO:0007669"/>
    <property type="project" value="UniProtKB-KW"/>
</dbReference>
<keyword evidence="5" id="KW-1185">Reference proteome</keyword>
<dbReference type="RefSeq" id="WP_222847321.1">
    <property type="nucleotide sequence ID" value="NZ_CAAHFG010000004.1"/>
</dbReference>
<accession>A0A6C2UBK7</accession>
<sequence>MKHNDMKVQLLIVVLAGCVLSGIGGKTDFDIVAVEKPRIMEKAARYMNEAPRTLTADHCERSEGGIHDFYSEGDYWWPDPKNPDGPYVRRDGQTNPANFIAHRQSMIRLSDMIGTLVSAYRITGEERYADKAVGHLKAWFVDDATRMNPSLLYGQAIKGCHSGRSIGVIDTIHLVEVARGAKLLCASPSFAKQDQAAVKAWFCDYLKWLNTHPYGLKEKQHPNNHGVCWSLQAAAFADLVGDAEQLEWIRNQFKTVYVDGMMNAEGGFPAELKRTKPYGYSLFVLDAMAGVAQLASSEDDNLWTFQLADGRGMKLGVGFMAPYVRDKSAWPKEPDVMYWDEWPVRHPFLLFAGSEYADASYLETWKRFEADPQTYEVLRNLPIRHPLLWVDAQ</sequence>
<dbReference type="SUPFAM" id="SSF48230">
    <property type="entry name" value="Chondroitin AC/alginate lyase"/>
    <property type="match status" value="1"/>
</dbReference>
<evidence type="ECO:0000256" key="1">
    <source>
        <dbReference type="ARBA" id="ARBA00022729"/>
    </source>
</evidence>
<evidence type="ECO:0000256" key="2">
    <source>
        <dbReference type="ARBA" id="ARBA00023239"/>
    </source>
</evidence>
<gene>
    <name evidence="4" type="ORF">PDESU_05257</name>
</gene>